<feature type="region of interest" description="Disordered" evidence="1">
    <location>
        <begin position="1"/>
        <end position="22"/>
    </location>
</feature>
<gene>
    <name evidence="2" type="ORF">TVAG_381710</name>
</gene>
<dbReference type="VEuPathDB" id="TrichDB:TVAG_381710"/>
<dbReference type="EMBL" id="DS114164">
    <property type="protein sequence ID" value="EAX89812.1"/>
    <property type="molecule type" value="Genomic_DNA"/>
</dbReference>
<proteinExistence type="predicted"/>
<feature type="region of interest" description="Disordered" evidence="1">
    <location>
        <begin position="469"/>
        <end position="495"/>
    </location>
</feature>
<feature type="compositionally biased region" description="Low complexity" evidence="1">
    <location>
        <begin position="477"/>
        <end position="486"/>
    </location>
</feature>
<reference evidence="2" key="2">
    <citation type="journal article" date="2007" name="Science">
        <title>Draft genome sequence of the sexually transmitted pathogen Trichomonas vaginalis.</title>
        <authorList>
            <person name="Carlton J.M."/>
            <person name="Hirt R.P."/>
            <person name="Silva J.C."/>
            <person name="Delcher A.L."/>
            <person name="Schatz M."/>
            <person name="Zhao Q."/>
            <person name="Wortman J.R."/>
            <person name="Bidwell S.L."/>
            <person name="Alsmark U.C.M."/>
            <person name="Besteiro S."/>
            <person name="Sicheritz-Ponten T."/>
            <person name="Noel C.J."/>
            <person name="Dacks J.B."/>
            <person name="Foster P.G."/>
            <person name="Simillion C."/>
            <person name="Van de Peer Y."/>
            <person name="Miranda-Saavedra D."/>
            <person name="Barton G.J."/>
            <person name="Westrop G.D."/>
            <person name="Mueller S."/>
            <person name="Dessi D."/>
            <person name="Fiori P.L."/>
            <person name="Ren Q."/>
            <person name="Paulsen I."/>
            <person name="Zhang H."/>
            <person name="Bastida-Corcuera F.D."/>
            <person name="Simoes-Barbosa A."/>
            <person name="Brown M.T."/>
            <person name="Hayes R.D."/>
            <person name="Mukherjee M."/>
            <person name="Okumura C.Y."/>
            <person name="Schneider R."/>
            <person name="Smith A.J."/>
            <person name="Vanacova S."/>
            <person name="Villalvazo M."/>
            <person name="Haas B.J."/>
            <person name="Pertea M."/>
            <person name="Feldblyum T.V."/>
            <person name="Utterback T.R."/>
            <person name="Shu C.L."/>
            <person name="Osoegawa K."/>
            <person name="de Jong P.J."/>
            <person name="Hrdy I."/>
            <person name="Horvathova L."/>
            <person name="Zubacova Z."/>
            <person name="Dolezal P."/>
            <person name="Malik S.B."/>
            <person name="Logsdon J.M. Jr."/>
            <person name="Henze K."/>
            <person name="Gupta A."/>
            <person name="Wang C.C."/>
            <person name="Dunne R.L."/>
            <person name="Upcroft J.A."/>
            <person name="Upcroft P."/>
            <person name="White O."/>
            <person name="Salzberg S.L."/>
            <person name="Tang P."/>
            <person name="Chiu C.-H."/>
            <person name="Lee Y.-S."/>
            <person name="Embley T.M."/>
            <person name="Coombs G.H."/>
            <person name="Mottram J.C."/>
            <person name="Tachezy J."/>
            <person name="Fraser-Liggett C.M."/>
            <person name="Johnson P.J."/>
        </authorList>
    </citation>
    <scope>NUCLEOTIDE SEQUENCE [LARGE SCALE GENOMIC DNA]</scope>
    <source>
        <strain evidence="2">G3</strain>
    </source>
</reference>
<dbReference type="KEGG" id="tva:4747487"/>
<reference evidence="2" key="1">
    <citation type="submission" date="2006-10" db="EMBL/GenBank/DDBJ databases">
        <authorList>
            <person name="Amadeo P."/>
            <person name="Zhao Q."/>
            <person name="Wortman J."/>
            <person name="Fraser-Liggett C."/>
            <person name="Carlton J."/>
        </authorList>
    </citation>
    <scope>NUCLEOTIDE SEQUENCE</scope>
    <source>
        <strain evidence="2">G3</strain>
    </source>
</reference>
<dbReference type="VEuPathDB" id="TrichDB:TVAGG3_0728340"/>
<dbReference type="Proteomes" id="UP000001542">
    <property type="component" value="Unassembled WGS sequence"/>
</dbReference>
<accession>A2FZ58</accession>
<feature type="compositionally biased region" description="Basic and acidic residues" evidence="1">
    <location>
        <begin position="328"/>
        <end position="354"/>
    </location>
</feature>
<name>A2FZ58_TRIV3</name>
<dbReference type="RefSeq" id="XP_001302742.1">
    <property type="nucleotide sequence ID" value="XM_001302741.1"/>
</dbReference>
<protein>
    <submittedName>
        <fullName evidence="2">Uncharacterized protein</fullName>
    </submittedName>
</protein>
<keyword evidence="3" id="KW-1185">Reference proteome</keyword>
<evidence type="ECO:0000313" key="2">
    <source>
        <dbReference type="EMBL" id="EAX89812.1"/>
    </source>
</evidence>
<organism evidence="2 3">
    <name type="scientific">Trichomonas vaginalis (strain ATCC PRA-98 / G3)</name>
    <dbReference type="NCBI Taxonomy" id="412133"/>
    <lineage>
        <taxon>Eukaryota</taxon>
        <taxon>Metamonada</taxon>
        <taxon>Parabasalia</taxon>
        <taxon>Trichomonadida</taxon>
        <taxon>Trichomonadidae</taxon>
        <taxon>Trichomonas</taxon>
    </lineage>
</organism>
<sequence>MSQDKVTFTHTNTEGSGVNMTQSGDIVTINGRQFAKTTTTSTESFHASRTTVTRTTTITRKRTSATLIVIKLTFKDFYGFASFHPFMANIRPTGMDLRPNKDLIIEEVNKLSPMLRETATEPIPFPENQEDTIYNFCWKYASPLYYCSILILEMKAAKVDLNTINEFSVTHDTIIQFLKDEYGFNKEKNPNLFQPQGYMVVAKAIKQACKDIKLMMKAVNMQEVNDARVQPIMAELEAQRKAVKAAVKPVIEKEKEPTMEIFRTCRRSYITAMRLINNLVYKVSIVDHAMDFKTNLAYYVGILAENVQLFLDGKQMAKDYVMQVNPDSETHKSRRRSDGKDPAEEGSPKSREVKISLAESKPQKEKPVEETAPISLSELRSGPREDDSKPIGNWATSTDALMKNKKEGQIKLRPNELGSQSVSLFMLKQKRKSILLDSNDDQVLLLHQPSLPHVTFNFEHAGPLENEQSQMVEEAEVSPLSSESSSQQPVYDRDHINPDLYPQTIKIPNFNSWHPQTISKSIKQPRVPAVSLDKLKSHSAKRSKLGFLSVSMSNIFSSSHDFKSMRIKKIEDVLVAPEISSYHPDYVEEQLDDAIVQLQKCKEEYQEIENSSIEEKAFFFCKWHKTFDEAPQLVKVTQEKKPQSESLKLAIDLLASLSHANDEVMEQLQEKEWESPRDAINHITDLLRILIISLNYAEEDLKTLKLPNINAQEVADWKRYYTDMLQNIEIINSAHDNVVVLQNLKYIGEARSHWSSFGATAQSIDRETNRSILVITHKTLINTADLIILYIKSAELTDLTTRPQMVQYLEAARTKLQAVKKARIMAVASIVGVTDTLITQIISEINVENANLGACDADRFCQQLGDITNKVEAAIHNVKNQDQTNILLEFHEYTTAARYNLLNMRVQDNEKEPDLLPLLKANAEDLDALEKQFRSAAQDTSSTPTSAAFCLQWADQIEKFRLSLISIEEVSDIILRNPSRYDAADVHLINIGKNIRVFERSDFTSLVPVTANYTKTTTNLQVTIDYLTDTPNKLRRQGLESTKASQSPLFSGLQPISMKPISGEQMPQKTTIIIDLKPYMNGFIENPSEIKSQISEAMPADEAQDKTITDKLNRQILRLSSAQTDALSRNYNLSTKSTDVLFNLIVTFCQSLIQLNPLIEDAIELNDISEIKKVVSQNIKKLNSIQSSYNDKAVYSEFAQKRLMIFAQTLKVLSHITELNLSHLTTDLSFNESSLNSDMRQLTVNIAFFPKFPSTPAAMTLKDVIRVNKQSHDDIQFELLPIIQSESKFLTRMLDIIQNFYAEADVRFFRLEQEYTDKLEEAIVVVREVKLDPFSDQKTQTAQVKRNLDVVSDTFLEYSTMLQEGDYNPEKLCNLILLLSSHVVTFCQYALTIENRDDYFLQHVFNLQNFYIELIATIKLHAEIGSQRLYSTQARHCLQKVRTAISTANRHLALMEQLDSQACLDSQQTAMETSLSILARLAKLLYIARDNLRVETDKSKCTGPRRVLVQSICSSYECSAQTLLTVKNKVQQLTIKPKARDVRSLIWAAQSLLNASDYLLVEIRGTALDDIESIEFWIGAASEPIIKALGSIASSIPASVPQAAIMRRKVSVIHHKCEICVEPFQECRAFTVSQ</sequence>
<evidence type="ECO:0000256" key="1">
    <source>
        <dbReference type="SAM" id="MobiDB-lite"/>
    </source>
</evidence>
<evidence type="ECO:0000313" key="3">
    <source>
        <dbReference type="Proteomes" id="UP000001542"/>
    </source>
</evidence>
<feature type="region of interest" description="Disordered" evidence="1">
    <location>
        <begin position="324"/>
        <end position="399"/>
    </location>
</feature>
<dbReference type="InParanoid" id="A2FZ58"/>